<comment type="caution">
    <text evidence="2">The sequence shown here is derived from an EMBL/GenBank/DDBJ whole genome shotgun (WGS) entry which is preliminary data.</text>
</comment>
<evidence type="ECO:0000313" key="2">
    <source>
        <dbReference type="EMBL" id="KAK4504753.1"/>
    </source>
</evidence>
<keyword evidence="3" id="KW-1185">Reference proteome</keyword>
<protein>
    <recommendedName>
        <fullName evidence="4">Early meiotic induction protein 1</fullName>
    </recommendedName>
</protein>
<dbReference type="PANTHER" id="PTHR28052:SF1">
    <property type="entry name" value="UPF0545 PROTEIN C22ORF39"/>
    <property type="match status" value="1"/>
</dbReference>
<dbReference type="InterPro" id="IPR021475">
    <property type="entry name" value="Pants/Emi1-like"/>
</dbReference>
<feature type="region of interest" description="Disordered" evidence="1">
    <location>
        <begin position="1"/>
        <end position="113"/>
    </location>
</feature>
<gene>
    <name evidence="2" type="ORF">PRZ48_002715</name>
</gene>
<dbReference type="Proteomes" id="UP001305779">
    <property type="component" value="Unassembled WGS sequence"/>
</dbReference>
<feature type="compositionally biased region" description="Polar residues" evidence="1">
    <location>
        <begin position="7"/>
        <end position="32"/>
    </location>
</feature>
<dbReference type="PANTHER" id="PTHR28052">
    <property type="entry name" value="UPF0545 PROTEIN C22ORF39"/>
    <property type="match status" value="1"/>
</dbReference>
<evidence type="ECO:0008006" key="4">
    <source>
        <dbReference type="Google" id="ProtNLM"/>
    </source>
</evidence>
<dbReference type="Pfam" id="PF11326">
    <property type="entry name" value="PANTS-like"/>
    <property type="match status" value="1"/>
</dbReference>
<evidence type="ECO:0000256" key="1">
    <source>
        <dbReference type="SAM" id="MobiDB-lite"/>
    </source>
</evidence>
<reference evidence="2 3" key="1">
    <citation type="journal article" date="2023" name="G3 (Bethesda)">
        <title>A chromosome-level genome assembly of Zasmidium syzygii isolated from banana leaves.</title>
        <authorList>
            <person name="van Westerhoven A.C."/>
            <person name="Mehrabi R."/>
            <person name="Talebi R."/>
            <person name="Steentjes M.B.F."/>
            <person name="Corcolon B."/>
            <person name="Chong P.A."/>
            <person name="Kema G.H.J."/>
            <person name="Seidl M.F."/>
        </authorList>
    </citation>
    <scope>NUCLEOTIDE SEQUENCE [LARGE SCALE GENOMIC DNA]</scope>
    <source>
        <strain evidence="2 3">P124</strain>
    </source>
</reference>
<accession>A0ABR0EUC5</accession>
<evidence type="ECO:0000313" key="3">
    <source>
        <dbReference type="Proteomes" id="UP001305779"/>
    </source>
</evidence>
<feature type="compositionally biased region" description="Low complexity" evidence="1">
    <location>
        <begin position="82"/>
        <end position="96"/>
    </location>
</feature>
<name>A0ABR0EUC5_ZASCE</name>
<dbReference type="EMBL" id="JAXOVC010000002">
    <property type="protein sequence ID" value="KAK4504753.1"/>
    <property type="molecule type" value="Genomic_DNA"/>
</dbReference>
<sequence length="226" mass="25650">MGWLWPFSSSASSNEAQTQSSNNDSGDTSQPSGVALSEEQRLRIFGRPGPVAAPQKPQTQEEKADAELEALINSFAAEANDTKPTPSSTQTQTQPQKPDPEPSRILPDGSLDISPEAIYPRTMSCRQQFDQAFYCQSLGGKFNDIYRYGHLNSCSEQWGAFWFCMRNRTLPEEQKAKAIKEFYRERDERRKRERGSSEDVWEIRKVAVERAFGEDPDKDEGVKMRE</sequence>
<organism evidence="2 3">
    <name type="scientific">Zasmidium cellare</name>
    <name type="common">Wine cellar mold</name>
    <name type="synonym">Racodium cellare</name>
    <dbReference type="NCBI Taxonomy" id="395010"/>
    <lineage>
        <taxon>Eukaryota</taxon>
        <taxon>Fungi</taxon>
        <taxon>Dikarya</taxon>
        <taxon>Ascomycota</taxon>
        <taxon>Pezizomycotina</taxon>
        <taxon>Dothideomycetes</taxon>
        <taxon>Dothideomycetidae</taxon>
        <taxon>Mycosphaerellales</taxon>
        <taxon>Mycosphaerellaceae</taxon>
        <taxon>Zasmidium</taxon>
    </lineage>
</organism>
<proteinExistence type="predicted"/>